<reference evidence="2 3" key="1">
    <citation type="submission" date="2018-03" db="EMBL/GenBank/DDBJ databases">
        <title>The ancient ancestry and fast evolution of plastids.</title>
        <authorList>
            <person name="Moore K.R."/>
            <person name="Magnabosco C."/>
            <person name="Momper L."/>
            <person name="Gold D.A."/>
            <person name="Bosak T."/>
            <person name="Fournier G.P."/>
        </authorList>
    </citation>
    <scope>NUCLEOTIDE SEQUENCE [LARGE SCALE GENOMIC DNA]</scope>
    <source>
        <strain evidence="2 3">CCALA 037</strain>
    </source>
</reference>
<comment type="caution">
    <text evidence="2">The sequence shown here is derived from an EMBL/GenBank/DDBJ whole genome shotgun (WGS) entry which is preliminary data.</text>
</comment>
<evidence type="ECO:0000313" key="3">
    <source>
        <dbReference type="Proteomes" id="UP000238937"/>
    </source>
</evidence>
<protein>
    <recommendedName>
        <fullName evidence="4">Metal-dependent hydrolase</fullName>
    </recommendedName>
</protein>
<feature type="transmembrane region" description="Helical" evidence="1">
    <location>
        <begin position="184"/>
        <end position="202"/>
    </location>
</feature>
<feature type="transmembrane region" description="Helical" evidence="1">
    <location>
        <begin position="150"/>
        <end position="172"/>
    </location>
</feature>
<gene>
    <name evidence="2" type="ORF">C7B77_01975</name>
</gene>
<dbReference type="Proteomes" id="UP000238937">
    <property type="component" value="Unassembled WGS sequence"/>
</dbReference>
<dbReference type="AlphaFoldDB" id="A0A2T1GMS9"/>
<feature type="transmembrane region" description="Helical" evidence="1">
    <location>
        <begin position="70"/>
        <end position="88"/>
    </location>
</feature>
<dbReference type="EMBL" id="PVWO01000012">
    <property type="protein sequence ID" value="PSB59183.1"/>
    <property type="molecule type" value="Genomic_DNA"/>
</dbReference>
<feature type="transmembrane region" description="Helical" evidence="1">
    <location>
        <begin position="100"/>
        <end position="125"/>
    </location>
</feature>
<feature type="transmembrane region" description="Helical" evidence="1">
    <location>
        <begin position="6"/>
        <end position="24"/>
    </location>
</feature>
<feature type="transmembrane region" description="Helical" evidence="1">
    <location>
        <begin position="36"/>
        <end position="58"/>
    </location>
</feature>
<accession>A0A2T1GMS9</accession>
<organism evidence="2 3">
    <name type="scientific">Chamaesiphon polymorphus CCALA 037</name>
    <dbReference type="NCBI Taxonomy" id="2107692"/>
    <lineage>
        <taxon>Bacteria</taxon>
        <taxon>Bacillati</taxon>
        <taxon>Cyanobacteriota</taxon>
        <taxon>Cyanophyceae</taxon>
        <taxon>Gomontiellales</taxon>
        <taxon>Chamaesiphonaceae</taxon>
        <taxon>Chamaesiphon</taxon>
    </lineage>
</organism>
<keyword evidence="1" id="KW-0472">Membrane</keyword>
<name>A0A2T1GMS9_9CYAN</name>
<evidence type="ECO:0000313" key="2">
    <source>
        <dbReference type="EMBL" id="PSB59183.1"/>
    </source>
</evidence>
<keyword evidence="1" id="KW-1133">Transmembrane helix</keyword>
<evidence type="ECO:0000256" key="1">
    <source>
        <dbReference type="SAM" id="Phobius"/>
    </source>
</evidence>
<keyword evidence="3" id="KW-1185">Reference proteome</keyword>
<dbReference type="Pfam" id="PF04307">
    <property type="entry name" value="YdjM"/>
    <property type="match status" value="1"/>
</dbReference>
<keyword evidence="1" id="KW-0812">Transmembrane</keyword>
<dbReference type="RefSeq" id="WP_106299804.1">
    <property type="nucleotide sequence ID" value="NZ_PVWO01000012.1"/>
</dbReference>
<dbReference type="OrthoDB" id="6059269at2"/>
<evidence type="ECO:0008006" key="4">
    <source>
        <dbReference type="Google" id="ProtNLM"/>
    </source>
</evidence>
<sequence>MSSFVGHGLAGLTVYLTTMELRSIRQDRSIRHNLPWLVWLITIASIPDIDYLVPSLILQNNNYRIRTTHSFLGVLIVPACTILGLWLLGNRGKTLKLRSWQSILAGFSHLLLDLLTGVLPLPLLYPNLEVFKLPFGLLPSAGKIQLTNYLFYRNLAIELGAIVPLAISLILIIHDTTPFGKHRFFITAGMLISGGFMFWASTLNR</sequence>
<dbReference type="InterPro" id="IPR007404">
    <property type="entry name" value="YdjM-like"/>
</dbReference>
<proteinExistence type="predicted"/>